<evidence type="ECO:0000256" key="1">
    <source>
        <dbReference type="ARBA" id="ARBA00022679"/>
    </source>
</evidence>
<keyword evidence="1 2" id="KW-0808">Transferase</keyword>
<evidence type="ECO:0000313" key="3">
    <source>
        <dbReference type="Proteomes" id="UP001556653"/>
    </source>
</evidence>
<dbReference type="InterPro" id="IPR008949">
    <property type="entry name" value="Isoprenoid_synthase_dom_sf"/>
</dbReference>
<organism evidence="2 3">
    <name type="scientific">Spiribacter onubensis</name>
    <dbReference type="NCBI Taxonomy" id="3122420"/>
    <lineage>
        <taxon>Bacteria</taxon>
        <taxon>Pseudomonadati</taxon>
        <taxon>Pseudomonadota</taxon>
        <taxon>Gammaproteobacteria</taxon>
        <taxon>Chromatiales</taxon>
        <taxon>Ectothiorhodospiraceae</taxon>
        <taxon>Spiribacter</taxon>
    </lineage>
</organism>
<dbReference type="SFLD" id="SFLDS00005">
    <property type="entry name" value="Isoprenoid_Synthase_Type_I"/>
    <property type="match status" value="1"/>
</dbReference>
<dbReference type="PROSITE" id="PS01045">
    <property type="entry name" value="SQUALEN_PHYTOEN_SYN_2"/>
    <property type="match status" value="1"/>
</dbReference>
<dbReference type="InterPro" id="IPR002060">
    <property type="entry name" value="Squ/phyt_synthse"/>
</dbReference>
<dbReference type="RefSeq" id="WP_367966575.1">
    <property type="nucleotide sequence ID" value="NZ_JBAKFJ010000001.1"/>
</dbReference>
<gene>
    <name evidence="2" type="ORF">V6X64_03675</name>
</gene>
<dbReference type="PROSITE" id="PS01044">
    <property type="entry name" value="SQUALEN_PHYTOEN_SYN_1"/>
    <property type="match status" value="1"/>
</dbReference>
<accession>A0ABV3S7L0</accession>
<dbReference type="PANTHER" id="PTHR31480">
    <property type="entry name" value="BIFUNCTIONAL LYCOPENE CYCLASE/PHYTOENE SYNTHASE"/>
    <property type="match status" value="1"/>
</dbReference>
<sequence>MNPRDVLARHASSFHMASRLLRPADANDVAVLYAVCRLIDDIADESTDGAGRIEDFIEALEADEPERIPVDGFGEMLRRRALATAPLVILARTAATEADKGCLIDTEQALLDYCYGVAGTVGELMCPLLGADPVRGRDAAVSLGIAMQLTNIARDVLEDARRGRRYLPGEWIGQLPPEAIATARPVHREPVRSAVRRVVDLAEAHYARAETGMALIPLRNRMAIRVAARLYRAIGLRVRDNGCRYWEGRVSLSHRERRRLALHTVARPRLDAGASDRPV</sequence>
<dbReference type="InterPro" id="IPR019845">
    <property type="entry name" value="Squalene/phytoene_synthase_CS"/>
</dbReference>
<dbReference type="InterPro" id="IPR044843">
    <property type="entry name" value="Trans_IPPS_bact-type"/>
</dbReference>
<comment type="caution">
    <text evidence="2">The sequence shown here is derived from an EMBL/GenBank/DDBJ whole genome shotgun (WGS) entry which is preliminary data.</text>
</comment>
<dbReference type="EMBL" id="JBAKFJ010000001">
    <property type="protein sequence ID" value="MEX0386097.1"/>
    <property type="molecule type" value="Genomic_DNA"/>
</dbReference>
<dbReference type="Gene3D" id="1.10.600.10">
    <property type="entry name" value="Farnesyl Diphosphate Synthase"/>
    <property type="match status" value="1"/>
</dbReference>
<name>A0ABV3S7L0_9GAMM</name>
<dbReference type="SUPFAM" id="SSF48576">
    <property type="entry name" value="Terpenoid synthases"/>
    <property type="match status" value="1"/>
</dbReference>
<dbReference type="InterPro" id="IPR033904">
    <property type="entry name" value="Trans_IPPS_HH"/>
</dbReference>
<protein>
    <submittedName>
        <fullName evidence="2">Phytoene/squalene synthase family protein</fullName>
        <ecNumber evidence="2">2.5.1.-</ecNumber>
    </submittedName>
</protein>
<dbReference type="SFLD" id="SFLDG01018">
    <property type="entry name" value="Squalene/Phytoene_Synthase_Lik"/>
    <property type="match status" value="1"/>
</dbReference>
<dbReference type="Pfam" id="PF00494">
    <property type="entry name" value="SQS_PSY"/>
    <property type="match status" value="1"/>
</dbReference>
<dbReference type="SFLD" id="SFLDG01212">
    <property type="entry name" value="Phytoene_synthase_like"/>
    <property type="match status" value="1"/>
</dbReference>
<dbReference type="Proteomes" id="UP001556653">
    <property type="component" value="Unassembled WGS sequence"/>
</dbReference>
<dbReference type="EC" id="2.5.1.-" evidence="2"/>
<dbReference type="GO" id="GO:0016740">
    <property type="term" value="F:transferase activity"/>
    <property type="evidence" value="ECO:0007669"/>
    <property type="project" value="UniProtKB-KW"/>
</dbReference>
<proteinExistence type="predicted"/>
<reference evidence="2 3" key="1">
    <citation type="submission" date="2024-02" db="EMBL/GenBank/DDBJ databases">
        <title>New especies of Spiribacter isolated from saline water.</title>
        <authorList>
            <person name="Leon M.J."/>
            <person name="De La Haba R."/>
            <person name="Sanchez-Porro C."/>
            <person name="Ventosa A."/>
        </authorList>
    </citation>
    <scope>NUCLEOTIDE SEQUENCE [LARGE SCALE GENOMIC DNA]</scope>
    <source>
        <strain evidence="3">ag22IC4-227</strain>
    </source>
</reference>
<evidence type="ECO:0000313" key="2">
    <source>
        <dbReference type="EMBL" id="MEX0386097.1"/>
    </source>
</evidence>
<dbReference type="CDD" id="cd00683">
    <property type="entry name" value="Trans_IPPS_HH"/>
    <property type="match status" value="1"/>
</dbReference>
<keyword evidence="3" id="KW-1185">Reference proteome</keyword>